<feature type="region of interest" description="Disordered" evidence="1">
    <location>
        <begin position="246"/>
        <end position="266"/>
    </location>
</feature>
<dbReference type="GO" id="GO:0016747">
    <property type="term" value="F:acyltransferase activity, transferring groups other than amino-acyl groups"/>
    <property type="evidence" value="ECO:0007669"/>
    <property type="project" value="InterPro"/>
</dbReference>
<dbReference type="EMBL" id="MU006310">
    <property type="protein sequence ID" value="KAF2849690.1"/>
    <property type="molecule type" value="Genomic_DNA"/>
</dbReference>
<keyword evidence="4" id="KW-1185">Reference proteome</keyword>
<gene>
    <name evidence="3" type="ORF">T440DRAFT_469104</name>
</gene>
<name>A0A6A7B2H0_9PLEO</name>
<dbReference type="InterPro" id="IPR052523">
    <property type="entry name" value="Trichothecene_AcTrans"/>
</dbReference>
<protein>
    <submittedName>
        <fullName evidence="3">Acyl-CoA N-acyltransferase</fullName>
    </submittedName>
</protein>
<dbReference type="AlphaFoldDB" id="A0A6A7B2H0"/>
<evidence type="ECO:0000313" key="3">
    <source>
        <dbReference type="EMBL" id="KAF2849690.1"/>
    </source>
</evidence>
<dbReference type="OrthoDB" id="196847at2759"/>
<feature type="region of interest" description="Disordered" evidence="1">
    <location>
        <begin position="1"/>
        <end position="23"/>
    </location>
</feature>
<dbReference type="PANTHER" id="PTHR42791:SF2">
    <property type="entry name" value="N-ACETYLTRANSFERASE DOMAIN-CONTAINING PROTEIN"/>
    <property type="match status" value="1"/>
</dbReference>
<dbReference type="InterPro" id="IPR016181">
    <property type="entry name" value="Acyl_CoA_acyltransferase"/>
</dbReference>
<dbReference type="PANTHER" id="PTHR42791">
    <property type="entry name" value="GNAT FAMILY ACETYLTRANSFERASE"/>
    <property type="match status" value="1"/>
</dbReference>
<sequence>MAQPKDTATKTSTTTTLPATQEATIDTPKRIADNDLRIEHCTAEDAQRIAEIIYECFPPPFWTRKEPPHLSSASPTTRTQRLAKRITPTLLFHPNDFQWIKAVYIPTNEIAGIANWTTPGMPVHIHFRRSASALYGWQDKMNWSDAEVDEMWEHVSDEAWNGTSEKDDALRKELMGNEPHWHLAPLATVPKFQGRGVGGKLLKWAFERADATVPPTPLYLESAPTARGVYMRYGFVPVGEANFVRRGPVGKDGEGNERVERKEVEA</sequence>
<evidence type="ECO:0000313" key="4">
    <source>
        <dbReference type="Proteomes" id="UP000799423"/>
    </source>
</evidence>
<feature type="compositionally biased region" description="Low complexity" evidence="1">
    <location>
        <begin position="9"/>
        <end position="23"/>
    </location>
</feature>
<evidence type="ECO:0000256" key="1">
    <source>
        <dbReference type="SAM" id="MobiDB-lite"/>
    </source>
</evidence>
<dbReference type="PROSITE" id="PS51186">
    <property type="entry name" value="GNAT"/>
    <property type="match status" value="1"/>
</dbReference>
<evidence type="ECO:0000259" key="2">
    <source>
        <dbReference type="PROSITE" id="PS51186"/>
    </source>
</evidence>
<proteinExistence type="predicted"/>
<dbReference type="Pfam" id="PF13673">
    <property type="entry name" value="Acetyltransf_10"/>
    <property type="match status" value="1"/>
</dbReference>
<dbReference type="CDD" id="cd04301">
    <property type="entry name" value="NAT_SF"/>
    <property type="match status" value="1"/>
</dbReference>
<reference evidence="3" key="1">
    <citation type="submission" date="2020-01" db="EMBL/GenBank/DDBJ databases">
        <authorList>
            <consortium name="DOE Joint Genome Institute"/>
            <person name="Haridas S."/>
            <person name="Albert R."/>
            <person name="Binder M."/>
            <person name="Bloem J."/>
            <person name="Labutti K."/>
            <person name="Salamov A."/>
            <person name="Andreopoulos B."/>
            <person name="Baker S.E."/>
            <person name="Barry K."/>
            <person name="Bills G."/>
            <person name="Bluhm B.H."/>
            <person name="Cannon C."/>
            <person name="Castanera R."/>
            <person name="Culley D.E."/>
            <person name="Daum C."/>
            <person name="Ezra D."/>
            <person name="Gonzalez J.B."/>
            <person name="Henrissat B."/>
            <person name="Kuo A."/>
            <person name="Liang C."/>
            <person name="Lipzen A."/>
            <person name="Lutzoni F."/>
            <person name="Magnuson J."/>
            <person name="Mondo S."/>
            <person name="Nolan M."/>
            <person name="Ohm R."/>
            <person name="Pangilinan J."/>
            <person name="Park H.-J."/>
            <person name="Ramirez L."/>
            <person name="Alfaro M."/>
            <person name="Sun H."/>
            <person name="Tritt A."/>
            <person name="Yoshinaga Y."/>
            <person name="Zwiers L.-H."/>
            <person name="Turgeon B.G."/>
            <person name="Goodwin S.B."/>
            <person name="Spatafora J.W."/>
            <person name="Crous P.W."/>
            <person name="Grigoriev I.V."/>
        </authorList>
    </citation>
    <scope>NUCLEOTIDE SEQUENCE</scope>
    <source>
        <strain evidence="3">IPT5</strain>
    </source>
</reference>
<accession>A0A6A7B2H0</accession>
<dbReference type="InterPro" id="IPR000182">
    <property type="entry name" value="GNAT_dom"/>
</dbReference>
<feature type="domain" description="N-acetyltransferase" evidence="2">
    <location>
        <begin position="121"/>
        <end position="265"/>
    </location>
</feature>
<dbReference type="Proteomes" id="UP000799423">
    <property type="component" value="Unassembled WGS sequence"/>
</dbReference>
<dbReference type="SUPFAM" id="SSF55729">
    <property type="entry name" value="Acyl-CoA N-acyltransferases (Nat)"/>
    <property type="match status" value="1"/>
</dbReference>
<organism evidence="3 4">
    <name type="scientific">Plenodomus tracheiphilus IPT5</name>
    <dbReference type="NCBI Taxonomy" id="1408161"/>
    <lineage>
        <taxon>Eukaryota</taxon>
        <taxon>Fungi</taxon>
        <taxon>Dikarya</taxon>
        <taxon>Ascomycota</taxon>
        <taxon>Pezizomycotina</taxon>
        <taxon>Dothideomycetes</taxon>
        <taxon>Pleosporomycetidae</taxon>
        <taxon>Pleosporales</taxon>
        <taxon>Pleosporineae</taxon>
        <taxon>Leptosphaeriaceae</taxon>
        <taxon>Plenodomus</taxon>
    </lineage>
</organism>
<feature type="compositionally biased region" description="Basic and acidic residues" evidence="1">
    <location>
        <begin position="249"/>
        <end position="266"/>
    </location>
</feature>
<dbReference type="Gene3D" id="3.40.630.30">
    <property type="match status" value="1"/>
</dbReference>